<dbReference type="GeneID" id="17285797"/>
<accession>A0A0D3JNE6</accession>
<organism evidence="2 3">
    <name type="scientific">Emiliania huxleyi (strain CCMP1516)</name>
    <dbReference type="NCBI Taxonomy" id="280463"/>
    <lineage>
        <taxon>Eukaryota</taxon>
        <taxon>Haptista</taxon>
        <taxon>Haptophyta</taxon>
        <taxon>Prymnesiophyceae</taxon>
        <taxon>Isochrysidales</taxon>
        <taxon>Noelaerhabdaceae</taxon>
        <taxon>Emiliania</taxon>
    </lineage>
</organism>
<feature type="region of interest" description="Disordered" evidence="1">
    <location>
        <begin position="205"/>
        <end position="225"/>
    </location>
</feature>
<dbReference type="AlphaFoldDB" id="A0A0D3JNE6"/>
<feature type="region of interest" description="Disordered" evidence="1">
    <location>
        <begin position="1"/>
        <end position="22"/>
    </location>
</feature>
<proteinExistence type="predicted"/>
<protein>
    <submittedName>
        <fullName evidence="2">Uncharacterized protein</fullName>
    </submittedName>
</protein>
<dbReference type="Proteomes" id="UP000013827">
    <property type="component" value="Unassembled WGS sequence"/>
</dbReference>
<dbReference type="RefSeq" id="XP_005777460.1">
    <property type="nucleotide sequence ID" value="XM_005777403.1"/>
</dbReference>
<sequence length="225" mass="24953">MEQTSGDMNRHWQGGAPQAVQDDGVKDGRVFVYLTADWAQTIPPPPTFKIRKRNKVPIKVVVLGPDHHLLQCTAVVVLRGSQCGPVHLQIVGHVRDWLWANSTPKQTRRLVEGSGPVDYINIIWCAPSSMALYREATRAHGLCEYEWGADGEVWDAFWYIYKRNLKTPSYAHIGLDTSASLVQQGHVTGEVKACLRGAWEASMQEHDQAGGKKPKGGKKGECAVQ</sequence>
<dbReference type="KEGG" id="ehx:EMIHUDRAFT_360952"/>
<reference evidence="2" key="2">
    <citation type="submission" date="2024-10" db="UniProtKB">
        <authorList>
            <consortium name="EnsemblProtists"/>
        </authorList>
    </citation>
    <scope>IDENTIFICATION</scope>
</reference>
<dbReference type="EnsemblProtists" id="EOD25031">
    <property type="protein sequence ID" value="EOD25031"/>
    <property type="gene ID" value="EMIHUDRAFT_443712"/>
</dbReference>
<evidence type="ECO:0000313" key="3">
    <source>
        <dbReference type="Proteomes" id="UP000013827"/>
    </source>
</evidence>
<evidence type="ECO:0000256" key="1">
    <source>
        <dbReference type="SAM" id="MobiDB-lite"/>
    </source>
</evidence>
<name>A0A0D3JNE6_EMIH1</name>
<dbReference type="PaxDb" id="2903-EOD24910"/>
<dbReference type="GeneID" id="17270457"/>
<dbReference type="EnsemblProtists" id="EOD24910">
    <property type="protein sequence ID" value="EOD24910"/>
    <property type="gene ID" value="EMIHUDRAFT_373833"/>
</dbReference>
<dbReference type="KEGG" id="ehx:EMIHUDRAFT_373833"/>
<dbReference type="RefSeq" id="XP_005792955.1">
    <property type="nucleotide sequence ID" value="XM_005792898.1"/>
</dbReference>
<dbReference type="GeneID" id="17270576"/>
<reference evidence="3" key="1">
    <citation type="journal article" date="2013" name="Nature">
        <title>Pan genome of the phytoplankton Emiliania underpins its global distribution.</title>
        <authorList>
            <person name="Read B.A."/>
            <person name="Kegel J."/>
            <person name="Klute M.J."/>
            <person name="Kuo A."/>
            <person name="Lefebvre S.C."/>
            <person name="Maumus F."/>
            <person name="Mayer C."/>
            <person name="Miller J."/>
            <person name="Monier A."/>
            <person name="Salamov A."/>
            <person name="Young J."/>
            <person name="Aguilar M."/>
            <person name="Claverie J.M."/>
            <person name="Frickenhaus S."/>
            <person name="Gonzalez K."/>
            <person name="Herman E.K."/>
            <person name="Lin Y.C."/>
            <person name="Napier J."/>
            <person name="Ogata H."/>
            <person name="Sarno A.F."/>
            <person name="Shmutz J."/>
            <person name="Schroeder D."/>
            <person name="de Vargas C."/>
            <person name="Verret F."/>
            <person name="von Dassow P."/>
            <person name="Valentin K."/>
            <person name="Van de Peer Y."/>
            <person name="Wheeler G."/>
            <person name="Dacks J.B."/>
            <person name="Delwiche C.F."/>
            <person name="Dyhrman S.T."/>
            <person name="Glockner G."/>
            <person name="John U."/>
            <person name="Richards T."/>
            <person name="Worden A.Z."/>
            <person name="Zhang X."/>
            <person name="Grigoriev I.V."/>
            <person name="Allen A.E."/>
            <person name="Bidle K."/>
            <person name="Borodovsky M."/>
            <person name="Bowler C."/>
            <person name="Brownlee C."/>
            <person name="Cock J.M."/>
            <person name="Elias M."/>
            <person name="Gladyshev V.N."/>
            <person name="Groth M."/>
            <person name="Guda C."/>
            <person name="Hadaegh A."/>
            <person name="Iglesias-Rodriguez M.D."/>
            <person name="Jenkins J."/>
            <person name="Jones B.M."/>
            <person name="Lawson T."/>
            <person name="Leese F."/>
            <person name="Lindquist E."/>
            <person name="Lobanov A."/>
            <person name="Lomsadze A."/>
            <person name="Malik S.B."/>
            <person name="Marsh M.E."/>
            <person name="Mackinder L."/>
            <person name="Mock T."/>
            <person name="Mueller-Roeber B."/>
            <person name="Pagarete A."/>
            <person name="Parker M."/>
            <person name="Probert I."/>
            <person name="Quesneville H."/>
            <person name="Raines C."/>
            <person name="Rensing S.A."/>
            <person name="Riano-Pachon D.M."/>
            <person name="Richier S."/>
            <person name="Rokitta S."/>
            <person name="Shiraiwa Y."/>
            <person name="Soanes D.M."/>
            <person name="van der Giezen M."/>
            <person name="Wahlund T.M."/>
            <person name="Williams B."/>
            <person name="Wilson W."/>
            <person name="Wolfe G."/>
            <person name="Wurch L.L."/>
        </authorList>
    </citation>
    <scope>NUCLEOTIDE SEQUENCE</scope>
</reference>
<keyword evidence="3" id="KW-1185">Reference proteome</keyword>
<dbReference type="RefSeq" id="XP_005777339.1">
    <property type="nucleotide sequence ID" value="XM_005777282.1"/>
</dbReference>
<dbReference type="HOGENOM" id="CLU_1231812_0_0_1"/>
<dbReference type="KEGG" id="ehx:EMIHUDRAFT_443712"/>
<dbReference type="EnsemblProtists" id="EOD40526">
    <property type="protein sequence ID" value="EOD40526"/>
    <property type="gene ID" value="EMIHUDRAFT_360952"/>
</dbReference>
<evidence type="ECO:0000313" key="2">
    <source>
        <dbReference type="EnsemblProtists" id="EOD25031"/>
    </source>
</evidence>